<protein>
    <submittedName>
        <fullName evidence="9">Putative uracil DNA glycosylase superfamily protein</fullName>
    </submittedName>
</protein>
<keyword evidence="2" id="KW-0479">Metal-binding</keyword>
<dbReference type="GO" id="GO:0006281">
    <property type="term" value="P:DNA repair"/>
    <property type="evidence" value="ECO:0007669"/>
    <property type="project" value="UniProtKB-KW"/>
</dbReference>
<dbReference type="SUPFAM" id="SSF52141">
    <property type="entry name" value="Uracil-DNA glycosylase-like"/>
    <property type="match status" value="1"/>
</dbReference>
<evidence type="ECO:0000256" key="3">
    <source>
        <dbReference type="ARBA" id="ARBA00022763"/>
    </source>
</evidence>
<dbReference type="InterPro" id="IPR036895">
    <property type="entry name" value="Uracil-DNA_glycosylase-like_sf"/>
</dbReference>
<dbReference type="Pfam" id="PF03167">
    <property type="entry name" value="UDG"/>
    <property type="match status" value="1"/>
</dbReference>
<proteinExistence type="predicted"/>
<dbReference type="AlphaFoldDB" id="A0A6M3JLW2"/>
<dbReference type="PANTHER" id="PTHR33693:SF1">
    <property type="entry name" value="TYPE-4 URACIL-DNA GLYCOSYLASE"/>
    <property type="match status" value="1"/>
</dbReference>
<evidence type="ECO:0000256" key="7">
    <source>
        <dbReference type="ARBA" id="ARBA00023204"/>
    </source>
</evidence>
<dbReference type="SMART" id="SM00986">
    <property type="entry name" value="UDG"/>
    <property type="match status" value="1"/>
</dbReference>
<keyword evidence="6" id="KW-0411">Iron-sulfur</keyword>
<name>A0A6M3JLW2_9ZZZZ</name>
<dbReference type="GO" id="GO:0046872">
    <property type="term" value="F:metal ion binding"/>
    <property type="evidence" value="ECO:0007669"/>
    <property type="project" value="UniProtKB-KW"/>
</dbReference>
<sequence>MNLNQIASQILNCQRCGLRENASAPVPGVGSPTAKYLILGEAPGKNEDKYGVPFVGAAGRRLNRLLDLAGIDINDCYLSNVCHCWPPKVKGKQRAPRKAERLACYPWLKAEVSIIKPSVVIPLGATPLSLFTDTGITQLHGTQFQYEWEIDE</sequence>
<reference evidence="9" key="1">
    <citation type="submission" date="2020-03" db="EMBL/GenBank/DDBJ databases">
        <title>The deep terrestrial virosphere.</title>
        <authorList>
            <person name="Holmfeldt K."/>
            <person name="Nilsson E."/>
            <person name="Simone D."/>
            <person name="Lopez-Fernandez M."/>
            <person name="Wu X."/>
            <person name="de Brujin I."/>
            <person name="Lundin D."/>
            <person name="Andersson A."/>
            <person name="Bertilsson S."/>
            <person name="Dopson M."/>
        </authorList>
    </citation>
    <scope>NUCLEOTIDE SEQUENCE</scope>
    <source>
        <strain evidence="9">MM415A03338</strain>
        <strain evidence="10">MM415B02822</strain>
    </source>
</reference>
<evidence type="ECO:0000313" key="10">
    <source>
        <dbReference type="EMBL" id="QJA88145.1"/>
    </source>
</evidence>
<accession>A0A6M3JLW2</accession>
<gene>
    <name evidence="9" type="ORF">MM415A03338_0005</name>
    <name evidence="10" type="ORF">MM415B02822_0007</name>
</gene>
<keyword evidence="4" id="KW-0378">Hydrolase</keyword>
<dbReference type="GO" id="GO:0051539">
    <property type="term" value="F:4 iron, 4 sulfur cluster binding"/>
    <property type="evidence" value="ECO:0007669"/>
    <property type="project" value="UniProtKB-KW"/>
</dbReference>
<evidence type="ECO:0000256" key="2">
    <source>
        <dbReference type="ARBA" id="ARBA00022723"/>
    </source>
</evidence>
<dbReference type="EMBL" id="MT142757">
    <property type="protein sequence ID" value="QJA88145.1"/>
    <property type="molecule type" value="Genomic_DNA"/>
</dbReference>
<dbReference type="Gene3D" id="3.40.470.10">
    <property type="entry name" value="Uracil-DNA glycosylase-like domain"/>
    <property type="match status" value="1"/>
</dbReference>
<dbReference type="EMBL" id="MT141854">
    <property type="protein sequence ID" value="QJA71199.1"/>
    <property type="molecule type" value="Genomic_DNA"/>
</dbReference>
<evidence type="ECO:0000259" key="8">
    <source>
        <dbReference type="SMART" id="SM00986"/>
    </source>
</evidence>
<evidence type="ECO:0000256" key="6">
    <source>
        <dbReference type="ARBA" id="ARBA00023014"/>
    </source>
</evidence>
<dbReference type="PANTHER" id="PTHR33693">
    <property type="entry name" value="TYPE-5 URACIL-DNA GLYCOSYLASE"/>
    <property type="match status" value="1"/>
</dbReference>
<keyword evidence="3" id="KW-0227">DNA damage</keyword>
<evidence type="ECO:0000313" key="9">
    <source>
        <dbReference type="EMBL" id="QJA71199.1"/>
    </source>
</evidence>
<dbReference type="InterPro" id="IPR005122">
    <property type="entry name" value="Uracil-DNA_glycosylase-like"/>
</dbReference>
<evidence type="ECO:0000256" key="4">
    <source>
        <dbReference type="ARBA" id="ARBA00022801"/>
    </source>
</evidence>
<evidence type="ECO:0000256" key="5">
    <source>
        <dbReference type="ARBA" id="ARBA00023004"/>
    </source>
</evidence>
<dbReference type="InterPro" id="IPR051536">
    <property type="entry name" value="UDG_Type-4/5"/>
</dbReference>
<dbReference type="SMART" id="SM00987">
    <property type="entry name" value="UreE_C"/>
    <property type="match status" value="1"/>
</dbReference>
<feature type="domain" description="Uracil-DNA glycosylase-like" evidence="8">
    <location>
        <begin position="27"/>
        <end position="149"/>
    </location>
</feature>
<keyword evidence="1" id="KW-0004">4Fe-4S</keyword>
<keyword evidence="5" id="KW-0408">Iron</keyword>
<keyword evidence="7" id="KW-0234">DNA repair</keyword>
<dbReference type="CDD" id="cd10030">
    <property type="entry name" value="UDG-F4_TTUDGA_SPO1dp_like"/>
    <property type="match status" value="1"/>
</dbReference>
<dbReference type="GO" id="GO:0097506">
    <property type="term" value="F:deaminated base DNA N-glycosylase activity"/>
    <property type="evidence" value="ECO:0007669"/>
    <property type="project" value="UniProtKB-ARBA"/>
</dbReference>
<organism evidence="9">
    <name type="scientific">viral metagenome</name>
    <dbReference type="NCBI Taxonomy" id="1070528"/>
    <lineage>
        <taxon>unclassified sequences</taxon>
        <taxon>metagenomes</taxon>
        <taxon>organismal metagenomes</taxon>
    </lineage>
</organism>
<evidence type="ECO:0000256" key="1">
    <source>
        <dbReference type="ARBA" id="ARBA00022485"/>
    </source>
</evidence>